<gene>
    <name evidence="2" type="ORF">PF008_g15722</name>
</gene>
<reference evidence="2 3" key="1">
    <citation type="submission" date="2018-09" db="EMBL/GenBank/DDBJ databases">
        <title>Genomic investigation of the strawberry pathogen Phytophthora fragariae indicates pathogenicity is determined by transcriptional variation in three key races.</title>
        <authorList>
            <person name="Adams T.M."/>
            <person name="Armitage A.D."/>
            <person name="Sobczyk M.K."/>
            <person name="Bates H.J."/>
            <person name="Dunwell J.M."/>
            <person name="Nellist C.F."/>
            <person name="Harrison R.J."/>
        </authorList>
    </citation>
    <scope>NUCLEOTIDE SEQUENCE [LARGE SCALE GENOMIC DNA]</scope>
    <source>
        <strain evidence="2 3">NOV-77</strain>
    </source>
</reference>
<proteinExistence type="predicted"/>
<comment type="caution">
    <text evidence="2">The sequence shown here is derived from an EMBL/GenBank/DDBJ whole genome shotgun (WGS) entry which is preliminary data.</text>
</comment>
<protein>
    <recommendedName>
        <fullName evidence="4">Secreted protein</fullName>
    </recommendedName>
</protein>
<evidence type="ECO:0000313" key="3">
    <source>
        <dbReference type="Proteomes" id="UP000486351"/>
    </source>
</evidence>
<dbReference type="Proteomes" id="UP000486351">
    <property type="component" value="Unassembled WGS sequence"/>
</dbReference>
<dbReference type="EMBL" id="QXFY01001037">
    <property type="protein sequence ID" value="KAE9330461.1"/>
    <property type="molecule type" value="Genomic_DNA"/>
</dbReference>
<keyword evidence="1" id="KW-0732">Signal</keyword>
<evidence type="ECO:0008006" key="4">
    <source>
        <dbReference type="Google" id="ProtNLM"/>
    </source>
</evidence>
<feature type="chain" id="PRO_5026209302" description="Secreted protein" evidence="1">
    <location>
        <begin position="24"/>
        <end position="72"/>
    </location>
</feature>
<evidence type="ECO:0000313" key="2">
    <source>
        <dbReference type="EMBL" id="KAE9330461.1"/>
    </source>
</evidence>
<accession>A0A6G0RDA1</accession>
<organism evidence="2 3">
    <name type="scientific">Phytophthora fragariae</name>
    <dbReference type="NCBI Taxonomy" id="53985"/>
    <lineage>
        <taxon>Eukaryota</taxon>
        <taxon>Sar</taxon>
        <taxon>Stramenopiles</taxon>
        <taxon>Oomycota</taxon>
        <taxon>Peronosporomycetes</taxon>
        <taxon>Peronosporales</taxon>
        <taxon>Peronosporaceae</taxon>
        <taxon>Phytophthora</taxon>
    </lineage>
</organism>
<sequence>MKYSAIWFCAILLLPEPASRVLSATSKTWQPRVACLVVMHLRRSRRFLRLEAFAAATGYSRTLCLSLDTSKH</sequence>
<evidence type="ECO:0000256" key="1">
    <source>
        <dbReference type="SAM" id="SignalP"/>
    </source>
</evidence>
<feature type="signal peptide" evidence="1">
    <location>
        <begin position="1"/>
        <end position="23"/>
    </location>
</feature>
<dbReference type="AlphaFoldDB" id="A0A6G0RDA1"/>
<name>A0A6G0RDA1_9STRA</name>